<dbReference type="RefSeq" id="WP_036588147.1">
    <property type="nucleotide sequence ID" value="NZ_CP076607.1"/>
</dbReference>
<reference evidence="2 3" key="1">
    <citation type="submission" date="2016-10" db="EMBL/GenBank/DDBJ databases">
        <authorList>
            <person name="de Groot N.N."/>
        </authorList>
    </citation>
    <scope>NUCLEOTIDE SEQUENCE [LARGE SCALE GENOMIC DNA]</scope>
    <source>
        <strain evidence="2 3">CGMCC 1.10238</strain>
    </source>
</reference>
<proteinExistence type="predicted"/>
<gene>
    <name evidence="1" type="ORF">KP014_20425</name>
    <name evidence="2" type="ORF">SAMN04487895_101572</name>
</gene>
<evidence type="ECO:0000313" key="4">
    <source>
        <dbReference type="Proteomes" id="UP000683429"/>
    </source>
</evidence>
<dbReference type="AlphaFoldDB" id="A0A1H8GME6"/>
<name>A0A1H8GME6_9BACL</name>
<organism evidence="2 3">
    <name type="scientific">Paenibacillus sophorae</name>
    <dbReference type="NCBI Taxonomy" id="1333845"/>
    <lineage>
        <taxon>Bacteria</taxon>
        <taxon>Bacillati</taxon>
        <taxon>Bacillota</taxon>
        <taxon>Bacilli</taxon>
        <taxon>Bacillales</taxon>
        <taxon>Paenibacillaceae</taxon>
        <taxon>Paenibacillus</taxon>
    </lineage>
</organism>
<evidence type="ECO:0000313" key="3">
    <source>
        <dbReference type="Proteomes" id="UP000198809"/>
    </source>
</evidence>
<reference evidence="1 4" key="2">
    <citation type="submission" date="2021-06" db="EMBL/GenBank/DDBJ databases">
        <title>Whole genome sequence of Paenibacillus sophorae DSM23020 for comparative genomics.</title>
        <authorList>
            <person name="Kim M.-J."/>
            <person name="Lee G."/>
            <person name="Shin J.-H."/>
        </authorList>
    </citation>
    <scope>NUCLEOTIDE SEQUENCE [LARGE SCALE GENOMIC DNA]</scope>
    <source>
        <strain evidence="1 4">DSM 23020</strain>
    </source>
</reference>
<accession>A0A1H8GME6</accession>
<protein>
    <submittedName>
        <fullName evidence="2">Uncharacterized protein</fullName>
    </submittedName>
</protein>
<keyword evidence="4" id="KW-1185">Reference proteome</keyword>
<dbReference type="Proteomes" id="UP000198809">
    <property type="component" value="Unassembled WGS sequence"/>
</dbReference>
<dbReference type="EMBL" id="FODH01000001">
    <property type="protein sequence ID" value="SEN45143.1"/>
    <property type="molecule type" value="Genomic_DNA"/>
</dbReference>
<evidence type="ECO:0000313" key="1">
    <source>
        <dbReference type="EMBL" id="QWU14275.1"/>
    </source>
</evidence>
<dbReference type="Proteomes" id="UP000683429">
    <property type="component" value="Chromosome"/>
</dbReference>
<dbReference type="EMBL" id="CP076607">
    <property type="protein sequence ID" value="QWU14275.1"/>
    <property type="molecule type" value="Genomic_DNA"/>
</dbReference>
<sequence>MVNYKIYYGLGGGFGGAKYGSTEDFDSQDEAMDYAYERAVEEYEKCAGLYGLRTYKEVIEELKNLDEELDEDDVEQAYNQEMERWLSYKVEKI</sequence>
<evidence type="ECO:0000313" key="2">
    <source>
        <dbReference type="EMBL" id="SEN45143.1"/>
    </source>
</evidence>